<dbReference type="NCBIfam" id="TIGR00495">
    <property type="entry name" value="crvDNA_42K"/>
    <property type="match status" value="1"/>
</dbReference>
<name>W6MQA3_9ASCO</name>
<dbReference type="GeneID" id="34522301"/>
<proteinExistence type="inferred from homology"/>
<accession>W6MQA3</accession>
<dbReference type="InterPro" id="IPR036388">
    <property type="entry name" value="WH-like_DNA-bd_sf"/>
</dbReference>
<dbReference type="CDD" id="cd01089">
    <property type="entry name" value="PA2G4-like"/>
    <property type="match status" value="1"/>
</dbReference>
<sequence>MSEKIDNSINNSDVVQKYKTAGEISGKVLAHVKTLCVAGAKVYDICVAGDELLDSKLGEIYNNKKTSKIPKGIAFPTTVSPNEVTAHLSPINADEPSNIELKAGDVVKIELGAHVDGFASIVADTIVVDAAGPITGRVADVLAAAHYASEAAIRTMEPGKKNWDVTRVVDQVAKAYGCVALEGMLSHNQERNKLNGPKEIIINPSEQQKASVAAMKFEDAEVYGLDILISTGDGKVKQGETRTTIYKLTGNTYQLKLKASRAVLNEIKEKASDFPFSTRNLNDPTKGRMGLQECVNHNVMNAYDVMYEKEGAIIAQFYTTVAVTKNGNVKLSSPDFDISSVQSDKKIEDQDILDVLEKSLKVNKKKAKKAAAAASA</sequence>
<dbReference type="InterPro" id="IPR004545">
    <property type="entry name" value="PA2G4"/>
</dbReference>
<dbReference type="STRING" id="1382522.W6MQA3"/>
<dbReference type="OrthoDB" id="5876363at2759"/>
<reference evidence="3" key="2">
    <citation type="submission" date="2014-02" db="EMBL/GenBank/DDBJ databases">
        <title>Complete DNA sequence of /Kuraishia capsulata/ illustrates novel genomic features among budding yeasts (/Saccharomycotina/).</title>
        <authorList>
            <person name="Morales L."/>
            <person name="Noel B."/>
            <person name="Porcel B."/>
            <person name="Marcet-Houben M."/>
            <person name="Hullo M-F."/>
            <person name="Sacerdot C."/>
            <person name="Tekaia F."/>
            <person name="Leh-Louis V."/>
            <person name="Despons L."/>
            <person name="Khanna V."/>
            <person name="Aury J-M."/>
            <person name="Barbe V."/>
            <person name="Couloux A."/>
            <person name="Labadie K."/>
            <person name="Pelletier E."/>
            <person name="Souciet J-L."/>
            <person name="Boekhout T."/>
            <person name="Gabaldon T."/>
            <person name="Wincker P."/>
            <person name="Dujon B."/>
        </authorList>
    </citation>
    <scope>NUCLEOTIDE SEQUENCE</scope>
    <source>
        <strain evidence="3">CBS 1993</strain>
    </source>
</reference>
<dbReference type="InterPro" id="IPR000994">
    <property type="entry name" value="Pept_M24"/>
</dbReference>
<dbReference type="EMBL" id="HG793130">
    <property type="protein sequence ID" value="CDK28924.1"/>
    <property type="molecule type" value="Genomic_DNA"/>
</dbReference>
<evidence type="ECO:0000313" key="4">
    <source>
        <dbReference type="Proteomes" id="UP000019384"/>
    </source>
</evidence>
<dbReference type="Pfam" id="PF00557">
    <property type="entry name" value="Peptidase_M24"/>
    <property type="match status" value="1"/>
</dbReference>
<dbReference type="GO" id="GO:0005634">
    <property type="term" value="C:nucleus"/>
    <property type="evidence" value="ECO:0007669"/>
    <property type="project" value="EnsemblFungi"/>
</dbReference>
<evidence type="ECO:0000259" key="2">
    <source>
        <dbReference type="Pfam" id="PF00557"/>
    </source>
</evidence>
<evidence type="ECO:0000256" key="1">
    <source>
        <dbReference type="ARBA" id="ARBA00007319"/>
    </source>
</evidence>
<dbReference type="SUPFAM" id="SSF55920">
    <property type="entry name" value="Creatinase/aminopeptidase"/>
    <property type="match status" value="1"/>
</dbReference>
<dbReference type="InterPro" id="IPR036390">
    <property type="entry name" value="WH_DNA-bd_sf"/>
</dbReference>
<dbReference type="InterPro" id="IPR036005">
    <property type="entry name" value="Creatinase/aminopeptidase-like"/>
</dbReference>
<gene>
    <name evidence="3" type="ORF">KUCA_T00004909001</name>
</gene>
<dbReference type="SUPFAM" id="SSF46785">
    <property type="entry name" value="Winged helix' DNA-binding domain"/>
    <property type="match status" value="1"/>
</dbReference>
<evidence type="ECO:0000313" key="3">
    <source>
        <dbReference type="EMBL" id="CDK28924.1"/>
    </source>
</evidence>
<dbReference type="RefSeq" id="XP_022460913.1">
    <property type="nucleotide sequence ID" value="XM_022606042.1"/>
</dbReference>
<dbReference type="FunFam" id="1.10.10.10:FF:000029">
    <property type="entry name" value="Proliferation-associated 2G4, a"/>
    <property type="match status" value="1"/>
</dbReference>
<dbReference type="HOGENOM" id="CLU_041451_2_1_1"/>
<organism evidence="3 4">
    <name type="scientific">Kuraishia capsulata CBS 1993</name>
    <dbReference type="NCBI Taxonomy" id="1382522"/>
    <lineage>
        <taxon>Eukaryota</taxon>
        <taxon>Fungi</taxon>
        <taxon>Dikarya</taxon>
        <taxon>Ascomycota</taxon>
        <taxon>Saccharomycotina</taxon>
        <taxon>Pichiomycetes</taxon>
        <taxon>Pichiales</taxon>
        <taxon>Pichiaceae</taxon>
        <taxon>Kuraishia</taxon>
    </lineage>
</organism>
<dbReference type="AlphaFoldDB" id="W6MQA3"/>
<feature type="domain" description="Peptidase M24" evidence="2">
    <location>
        <begin position="17"/>
        <end position="178"/>
    </location>
</feature>
<reference evidence="3" key="1">
    <citation type="submission" date="2013-12" db="EMBL/GenBank/DDBJ databases">
        <authorList>
            <person name="Genoscope - CEA"/>
        </authorList>
    </citation>
    <scope>NUCLEOTIDE SEQUENCE</scope>
    <source>
        <strain evidence="3">CBS 1993</strain>
    </source>
</reference>
<protein>
    <recommendedName>
        <fullName evidence="2">Peptidase M24 domain-containing protein</fullName>
    </recommendedName>
</protein>
<dbReference type="InterPro" id="IPR047113">
    <property type="entry name" value="PA2G4/ARX1"/>
</dbReference>
<comment type="similarity">
    <text evidence="1">Belongs to the peptidase M24 family.</text>
</comment>
<keyword evidence="4" id="KW-1185">Reference proteome</keyword>
<dbReference type="Proteomes" id="UP000019384">
    <property type="component" value="Unassembled WGS sequence"/>
</dbReference>
<dbReference type="Gene3D" id="3.90.230.10">
    <property type="entry name" value="Creatinase/methionine aminopeptidase superfamily"/>
    <property type="match status" value="1"/>
</dbReference>
<dbReference type="PANTHER" id="PTHR10804">
    <property type="entry name" value="PROTEASE FAMILY M24 METHIONYL AMINOPEPTIDASE, AMINOPEPTIDASE P"/>
    <property type="match status" value="1"/>
</dbReference>
<dbReference type="PANTHER" id="PTHR10804:SF11">
    <property type="entry name" value="PROLIFERATION-ASSOCIATED PROTEIN 2G4"/>
    <property type="match status" value="1"/>
</dbReference>
<dbReference type="Gene3D" id="1.10.10.10">
    <property type="entry name" value="Winged helix-like DNA-binding domain superfamily/Winged helix DNA-binding domain"/>
    <property type="match status" value="1"/>
</dbReference>